<dbReference type="STRING" id="1420916.AU14_08580"/>
<protein>
    <submittedName>
        <fullName evidence="1">Uncharacterized protein</fullName>
    </submittedName>
</protein>
<proteinExistence type="predicted"/>
<evidence type="ECO:0000313" key="2">
    <source>
        <dbReference type="Proteomes" id="UP000061489"/>
    </source>
</evidence>
<sequence>MAFILARARAAHKIFIDRITRKAARQKTQAATGLKKPRLVAQPGLF</sequence>
<dbReference type="KEGG" id="msx:AU14_08580"/>
<dbReference type="HOGENOM" id="CLU_3185604_0_0_6"/>
<dbReference type="Proteomes" id="UP000061489">
    <property type="component" value="Chromosome"/>
</dbReference>
<organism evidence="1 2">
    <name type="scientific">Marinobacter similis</name>
    <dbReference type="NCBI Taxonomy" id="1420916"/>
    <lineage>
        <taxon>Bacteria</taxon>
        <taxon>Pseudomonadati</taxon>
        <taxon>Pseudomonadota</taxon>
        <taxon>Gammaproteobacteria</taxon>
        <taxon>Pseudomonadales</taxon>
        <taxon>Marinobacteraceae</taxon>
        <taxon>Marinobacter</taxon>
    </lineage>
</organism>
<accession>W5YUA7</accession>
<gene>
    <name evidence="1" type="ORF">AU14_08580</name>
</gene>
<keyword evidence="2" id="KW-1185">Reference proteome</keyword>
<name>W5YUA7_9GAMM</name>
<reference evidence="1 2" key="1">
    <citation type="journal article" date="2014" name="Genome Announc.">
        <title>Draft Genome Sequences of Marinobacter similis A3d10T and Marinobacter salarius R9SW1T.</title>
        <authorList>
            <person name="Ivanova E.P."/>
            <person name="Ng H.J."/>
            <person name="Webb H.K."/>
            <person name="Feng G."/>
            <person name="Oshima K."/>
            <person name="Hattori M."/>
            <person name="Ohkuma M."/>
            <person name="Sergeev A.F."/>
            <person name="Mikhailov V.V."/>
            <person name="Crawford R.J."/>
            <person name="Sawabe T."/>
        </authorList>
    </citation>
    <scope>NUCLEOTIDE SEQUENCE [LARGE SCALE GENOMIC DNA]</scope>
    <source>
        <strain evidence="1 2">A3d10</strain>
    </source>
</reference>
<dbReference type="AlphaFoldDB" id="W5YUA7"/>
<evidence type="ECO:0000313" key="1">
    <source>
        <dbReference type="EMBL" id="AHI30063.1"/>
    </source>
</evidence>
<dbReference type="EMBL" id="CP007151">
    <property type="protein sequence ID" value="AHI30063.1"/>
    <property type="molecule type" value="Genomic_DNA"/>
</dbReference>